<dbReference type="Proteomes" id="UP000190188">
    <property type="component" value="Unassembled WGS sequence"/>
</dbReference>
<evidence type="ECO:0000259" key="1">
    <source>
        <dbReference type="Pfam" id="PF08241"/>
    </source>
</evidence>
<dbReference type="GO" id="GO:0008757">
    <property type="term" value="F:S-adenosylmethionine-dependent methyltransferase activity"/>
    <property type="evidence" value="ECO:0007669"/>
    <property type="project" value="InterPro"/>
</dbReference>
<dbReference type="STRING" id="1324314.BVG16_12255"/>
<dbReference type="Gene3D" id="3.40.50.150">
    <property type="entry name" value="Vaccinia Virus protein VP39"/>
    <property type="match status" value="1"/>
</dbReference>
<dbReference type="GO" id="GO:0032259">
    <property type="term" value="P:methylation"/>
    <property type="evidence" value="ECO:0007669"/>
    <property type="project" value="UniProtKB-KW"/>
</dbReference>
<name>A0A1T2XFG6_9BACL</name>
<dbReference type="RefSeq" id="WP_078498959.1">
    <property type="nucleotide sequence ID" value="NZ_MSZX01000004.1"/>
</dbReference>
<dbReference type="EMBL" id="MSZX01000004">
    <property type="protein sequence ID" value="OPA78629.1"/>
    <property type="molecule type" value="Genomic_DNA"/>
</dbReference>
<comment type="caution">
    <text evidence="2">The sequence shown here is derived from an EMBL/GenBank/DDBJ whole genome shotgun (WGS) entry which is preliminary data.</text>
</comment>
<dbReference type="PANTHER" id="PTHR42912">
    <property type="entry name" value="METHYLTRANSFERASE"/>
    <property type="match status" value="1"/>
</dbReference>
<proteinExistence type="predicted"/>
<organism evidence="2 3">
    <name type="scientific">Paenibacillus selenitireducens</name>
    <dbReference type="NCBI Taxonomy" id="1324314"/>
    <lineage>
        <taxon>Bacteria</taxon>
        <taxon>Bacillati</taxon>
        <taxon>Bacillota</taxon>
        <taxon>Bacilli</taxon>
        <taxon>Bacillales</taxon>
        <taxon>Paenibacillaceae</taxon>
        <taxon>Paenibacillus</taxon>
    </lineage>
</organism>
<keyword evidence="2" id="KW-0489">Methyltransferase</keyword>
<evidence type="ECO:0000313" key="2">
    <source>
        <dbReference type="EMBL" id="OPA78629.1"/>
    </source>
</evidence>
<keyword evidence="3" id="KW-1185">Reference proteome</keyword>
<dbReference type="InterPro" id="IPR029063">
    <property type="entry name" value="SAM-dependent_MTases_sf"/>
</dbReference>
<dbReference type="CDD" id="cd02440">
    <property type="entry name" value="AdoMet_MTases"/>
    <property type="match status" value="1"/>
</dbReference>
<dbReference type="Pfam" id="PF08241">
    <property type="entry name" value="Methyltransf_11"/>
    <property type="match status" value="1"/>
</dbReference>
<accession>A0A1T2XFG6</accession>
<feature type="domain" description="Methyltransferase type 11" evidence="1">
    <location>
        <begin position="51"/>
        <end position="149"/>
    </location>
</feature>
<dbReference type="AlphaFoldDB" id="A0A1T2XFG6"/>
<gene>
    <name evidence="2" type="ORF">BVG16_12255</name>
</gene>
<dbReference type="SUPFAM" id="SSF53335">
    <property type="entry name" value="S-adenosyl-L-methionine-dependent methyltransferases"/>
    <property type="match status" value="1"/>
</dbReference>
<dbReference type="OrthoDB" id="9760689at2"/>
<keyword evidence="2" id="KW-0808">Transferase</keyword>
<reference evidence="2 3" key="1">
    <citation type="submission" date="2017-01" db="EMBL/GenBank/DDBJ databases">
        <title>Genome analysis of Paenibacillus selenitrireducens ES3-24.</title>
        <authorList>
            <person name="Xu D."/>
            <person name="Yao R."/>
            <person name="Zheng S."/>
        </authorList>
    </citation>
    <scope>NUCLEOTIDE SEQUENCE [LARGE SCALE GENOMIC DNA]</scope>
    <source>
        <strain evidence="2 3">ES3-24</strain>
    </source>
</reference>
<dbReference type="InterPro" id="IPR013216">
    <property type="entry name" value="Methyltransf_11"/>
</dbReference>
<dbReference type="InterPro" id="IPR050508">
    <property type="entry name" value="Methyltransf_Superfamily"/>
</dbReference>
<sequence>MEERNSTYDVKHASIGVEAELKRLQAQALMGWEKEFRTLQWYGLQDGMKVLEVACGPGFVTERLAASLPNSPITALDIDQGLLDKAKTLLGDVSESKVQFVQASVYDTGLPDNEYDFAIARLLFLHLHDPLQAAQEIMRVLKPGGKLVIIDIDDGIFGVIEPDVEVLPLILQKISQSQASNGGNRHVGRSLPRLLSLAGYQDVDMDAVIQHSDLHGMDGFKQQLDSNRFVGFYKRGVISQSEYEKLQQSYENFIQSSDPLAMMVFLMACGTKPEAE</sequence>
<protein>
    <submittedName>
        <fullName evidence="2">SAM-dependent methyltransferase</fullName>
    </submittedName>
</protein>
<evidence type="ECO:0000313" key="3">
    <source>
        <dbReference type="Proteomes" id="UP000190188"/>
    </source>
</evidence>
<dbReference type="PANTHER" id="PTHR42912:SF93">
    <property type="entry name" value="N6-ADENOSINE-METHYLTRANSFERASE TMT1A"/>
    <property type="match status" value="1"/>
</dbReference>